<name>A0A7J0GRW3_9ERIC</name>
<dbReference type="AlphaFoldDB" id="A0A7J0GRW3"/>
<accession>A0A7J0GRW3</accession>
<comment type="caution">
    <text evidence="1">The sequence shown here is derived from an EMBL/GenBank/DDBJ whole genome shotgun (WGS) entry which is preliminary data.</text>
</comment>
<keyword evidence="2" id="KW-1185">Reference proteome</keyword>
<dbReference type="EMBL" id="BJWL01000023">
    <property type="protein sequence ID" value="GFZ13560.1"/>
    <property type="molecule type" value="Genomic_DNA"/>
</dbReference>
<gene>
    <name evidence="1" type="ORF">Acr_23g0019450</name>
</gene>
<proteinExistence type="predicted"/>
<reference evidence="1 2" key="1">
    <citation type="submission" date="2019-07" db="EMBL/GenBank/DDBJ databases">
        <title>De Novo Assembly of kiwifruit Actinidia rufa.</title>
        <authorList>
            <person name="Sugita-Konishi S."/>
            <person name="Sato K."/>
            <person name="Mori E."/>
            <person name="Abe Y."/>
            <person name="Kisaki G."/>
            <person name="Hamano K."/>
            <person name="Suezawa K."/>
            <person name="Otani M."/>
            <person name="Fukuda T."/>
            <person name="Manabe T."/>
            <person name="Gomi K."/>
            <person name="Tabuchi M."/>
            <person name="Akimitsu K."/>
            <person name="Kataoka I."/>
        </authorList>
    </citation>
    <scope>NUCLEOTIDE SEQUENCE [LARGE SCALE GENOMIC DNA]</scope>
    <source>
        <strain evidence="2">cv. Fuchu</strain>
    </source>
</reference>
<evidence type="ECO:0008006" key="3">
    <source>
        <dbReference type="Google" id="ProtNLM"/>
    </source>
</evidence>
<organism evidence="1 2">
    <name type="scientific">Actinidia rufa</name>
    <dbReference type="NCBI Taxonomy" id="165716"/>
    <lineage>
        <taxon>Eukaryota</taxon>
        <taxon>Viridiplantae</taxon>
        <taxon>Streptophyta</taxon>
        <taxon>Embryophyta</taxon>
        <taxon>Tracheophyta</taxon>
        <taxon>Spermatophyta</taxon>
        <taxon>Magnoliopsida</taxon>
        <taxon>eudicotyledons</taxon>
        <taxon>Gunneridae</taxon>
        <taxon>Pentapetalae</taxon>
        <taxon>asterids</taxon>
        <taxon>Ericales</taxon>
        <taxon>Actinidiaceae</taxon>
        <taxon>Actinidia</taxon>
    </lineage>
</organism>
<evidence type="ECO:0000313" key="1">
    <source>
        <dbReference type="EMBL" id="GFZ13560.1"/>
    </source>
</evidence>
<evidence type="ECO:0000313" key="2">
    <source>
        <dbReference type="Proteomes" id="UP000585474"/>
    </source>
</evidence>
<sequence length="268" mass="29853">MVVLTFKDPKERDTMFNEGKMAEIGKSWGEVIMLADDTIKNLSFAVGKVIISTTIMDLINKVMELDNNGSLTQIRVMEEQLVVNTVLRADSACPGCQVEASSLHKPLDDSSVQSLTKKDNGGDVRSKILGDVLARFKELQRWNLHFRRALLDRKTEALEELNELLAVSGVVAAFDRPDQLVWRGCSSGEALCSFCNSELESLDHLLLHCTPVWECWVGMLSQGSKCSGLQFPLAVGWAAWNVKNQEVFDNKPVDWLEATELIIAHVAF</sequence>
<protein>
    <recommendedName>
        <fullName evidence="3">Reverse transcriptase zinc-binding domain-containing protein</fullName>
    </recommendedName>
</protein>
<dbReference type="Proteomes" id="UP000585474">
    <property type="component" value="Unassembled WGS sequence"/>
</dbReference>